<evidence type="ECO:0000259" key="5">
    <source>
        <dbReference type="Pfam" id="PF00266"/>
    </source>
</evidence>
<dbReference type="SUPFAM" id="SSF53383">
    <property type="entry name" value="PLP-dependent transferases"/>
    <property type="match status" value="1"/>
</dbReference>
<keyword evidence="2 3" id="KW-0663">Pyridoxal phosphate</keyword>
<dbReference type="Gene3D" id="3.90.1150.10">
    <property type="entry name" value="Aspartate Aminotransferase, domain 1"/>
    <property type="match status" value="1"/>
</dbReference>
<keyword evidence="7" id="KW-1185">Reference proteome</keyword>
<dbReference type="InterPro" id="IPR000192">
    <property type="entry name" value="Aminotrans_V_dom"/>
</dbReference>
<comment type="cofactor">
    <cofactor evidence="1 3 4">
        <name>pyridoxal 5'-phosphate</name>
        <dbReference type="ChEBI" id="CHEBI:597326"/>
    </cofactor>
</comment>
<reference evidence="6 7" key="1">
    <citation type="submission" date="2024-06" db="EMBL/GenBank/DDBJ databases">
        <title>The Natural Products Discovery Center: Release of the First 8490 Sequenced Strains for Exploring Actinobacteria Biosynthetic Diversity.</title>
        <authorList>
            <person name="Kalkreuter E."/>
            <person name="Kautsar S.A."/>
            <person name="Yang D."/>
            <person name="Bader C.D."/>
            <person name="Teijaro C.N."/>
            <person name="Fluegel L."/>
            <person name="Davis C.M."/>
            <person name="Simpson J.R."/>
            <person name="Lauterbach L."/>
            <person name="Steele A.D."/>
            <person name="Gui C."/>
            <person name="Meng S."/>
            <person name="Li G."/>
            <person name="Viehrig K."/>
            <person name="Ye F."/>
            <person name="Su P."/>
            <person name="Kiefer A.F."/>
            <person name="Nichols A."/>
            <person name="Cepeda A.J."/>
            <person name="Yan W."/>
            <person name="Fan B."/>
            <person name="Jiang Y."/>
            <person name="Adhikari A."/>
            <person name="Zheng C.-J."/>
            <person name="Schuster L."/>
            <person name="Cowan T.M."/>
            <person name="Smanski M.J."/>
            <person name="Chevrette M.G."/>
            <person name="De Carvalho L.P.S."/>
            <person name="Shen B."/>
        </authorList>
    </citation>
    <scope>NUCLEOTIDE SEQUENCE [LARGE SCALE GENOMIC DNA]</scope>
    <source>
        <strain evidence="6 7">NPDC050671</strain>
    </source>
</reference>
<dbReference type="InterPro" id="IPR015422">
    <property type="entry name" value="PyrdxlP-dep_Trfase_small"/>
</dbReference>
<evidence type="ECO:0000313" key="6">
    <source>
        <dbReference type="EMBL" id="MEV0364293.1"/>
    </source>
</evidence>
<dbReference type="PROSITE" id="PS00595">
    <property type="entry name" value="AA_TRANSFER_CLASS_5"/>
    <property type="match status" value="1"/>
</dbReference>
<dbReference type="InterPro" id="IPR015424">
    <property type="entry name" value="PyrdxlP-dep_Trfase"/>
</dbReference>
<keyword evidence="6" id="KW-0032">Aminotransferase</keyword>
<dbReference type="Gene3D" id="3.40.640.10">
    <property type="entry name" value="Type I PLP-dependent aspartate aminotransferase-like (Major domain)"/>
    <property type="match status" value="1"/>
</dbReference>
<evidence type="ECO:0000256" key="3">
    <source>
        <dbReference type="HAMAP-Rule" id="MF_02038"/>
    </source>
</evidence>
<evidence type="ECO:0000256" key="2">
    <source>
        <dbReference type="ARBA" id="ARBA00022898"/>
    </source>
</evidence>
<dbReference type="InterPro" id="IPR027563">
    <property type="entry name" value="EgtE"/>
</dbReference>
<comment type="caution">
    <text evidence="6">The sequence shown here is derived from an EMBL/GenBank/DDBJ whole genome shotgun (WGS) entry which is preliminary data.</text>
</comment>
<dbReference type="EMBL" id="JBFAIH010000008">
    <property type="protein sequence ID" value="MEV0364293.1"/>
    <property type="molecule type" value="Genomic_DNA"/>
</dbReference>
<evidence type="ECO:0000313" key="7">
    <source>
        <dbReference type="Proteomes" id="UP001551658"/>
    </source>
</evidence>
<feature type="domain" description="Aminotransferase class V" evidence="5">
    <location>
        <begin position="19"/>
        <end position="383"/>
    </location>
</feature>
<comment type="function">
    <text evidence="3">Probably catalyzes the conversion of hercynylcysteine sulfoxide to ergothioneine.</text>
</comment>
<dbReference type="RefSeq" id="WP_357979302.1">
    <property type="nucleotide sequence ID" value="NZ_JBFAIH010000008.1"/>
</dbReference>
<dbReference type="EC" id="4.4.-.-" evidence="3"/>
<dbReference type="PANTHER" id="PTHR43586:SF24">
    <property type="entry name" value="BLR4730 PROTEIN"/>
    <property type="match status" value="1"/>
</dbReference>
<gene>
    <name evidence="3" type="primary">egtE</name>
    <name evidence="6" type="ORF">AB0H72_16470</name>
</gene>
<sequence>MVDEQRVRDDTPGVGAGAVFLDSAGSSLPPRVVTETVIAHLRREAEIGGYRAANERLADLAGVKDAIATLLNTTPDTIALNDSATRGWSDFFYAVPLHPGDRILLSGADYASNAIAALQRARATGARVEQIPSDEVGRIDLDALAAMMDDRVRLVSLLHVPTNGGLVNPVAAAARIAREAGAFVLLDACQSAGQLPLDVAELGVDALSATGRKWLRGPRGTGFLYLRPELAAAMEPGRLDLHSAQWTGPQEYRMAPDASRFEFWEHDVAARLGLGAAVRYLLELGPEEVYAAVAERAEYLRGALGDLPAVTVRDLGVEHSGIVSFTVAGTAPVEVRDRLLGKDITVTVSHRGSTLLDMSARGLDSVVRASPHCFVSYDELDRFVGAVSAL</sequence>
<keyword evidence="6" id="KW-0808">Transferase</keyword>
<comment type="catalytic activity">
    <reaction evidence="3">
        <text>S-(hercyn-2-yl)-L-cysteine S-oxide + AH2 + H(+) = ergothioneine + pyruvate + A + NH4(+)</text>
        <dbReference type="Rhea" id="RHEA:42688"/>
        <dbReference type="ChEBI" id="CHEBI:13193"/>
        <dbReference type="ChEBI" id="CHEBI:15361"/>
        <dbReference type="ChEBI" id="CHEBI:15378"/>
        <dbReference type="ChEBI" id="CHEBI:17499"/>
        <dbReference type="ChEBI" id="CHEBI:28938"/>
        <dbReference type="ChEBI" id="CHEBI:82706"/>
        <dbReference type="ChEBI" id="CHEBI:134344"/>
    </reaction>
</comment>
<dbReference type="PANTHER" id="PTHR43586">
    <property type="entry name" value="CYSTEINE DESULFURASE"/>
    <property type="match status" value="1"/>
</dbReference>
<dbReference type="InterPro" id="IPR020578">
    <property type="entry name" value="Aminotrans_V_PyrdxlP_BS"/>
</dbReference>
<comment type="pathway">
    <text evidence="3">Amino-acid biosynthesis; ergothioneine biosynthesis.</text>
</comment>
<comment type="similarity">
    <text evidence="3">Belongs to the class-V pyridoxal-phosphate-dependent aminotransferase family. EgtE subfamily.</text>
</comment>
<dbReference type="Pfam" id="PF00266">
    <property type="entry name" value="Aminotran_5"/>
    <property type="match status" value="1"/>
</dbReference>
<dbReference type="HAMAP" id="MF_02038">
    <property type="entry name" value="EgtE"/>
    <property type="match status" value="1"/>
</dbReference>
<protein>
    <recommendedName>
        <fullName evidence="3">Probable hercynylcysteine sulfoxide lyase</fullName>
        <ecNumber evidence="3">4.4.-.-</ecNumber>
    </recommendedName>
</protein>
<name>A0ABV3F9C5_9NOCA</name>
<dbReference type="GO" id="GO:0008483">
    <property type="term" value="F:transaminase activity"/>
    <property type="evidence" value="ECO:0007669"/>
    <property type="project" value="UniProtKB-KW"/>
</dbReference>
<dbReference type="InterPro" id="IPR015421">
    <property type="entry name" value="PyrdxlP-dep_Trfase_major"/>
</dbReference>
<evidence type="ECO:0000256" key="1">
    <source>
        <dbReference type="ARBA" id="ARBA00001933"/>
    </source>
</evidence>
<organism evidence="6 7">
    <name type="scientific">Nocardia fusca</name>
    <dbReference type="NCBI Taxonomy" id="941183"/>
    <lineage>
        <taxon>Bacteria</taxon>
        <taxon>Bacillati</taxon>
        <taxon>Actinomycetota</taxon>
        <taxon>Actinomycetes</taxon>
        <taxon>Mycobacteriales</taxon>
        <taxon>Nocardiaceae</taxon>
        <taxon>Nocardia</taxon>
    </lineage>
</organism>
<feature type="modified residue" description="N6-(pyridoxal phosphate)lysine" evidence="3">
    <location>
        <position position="213"/>
    </location>
</feature>
<keyword evidence="3" id="KW-0456">Lyase</keyword>
<proteinExistence type="inferred from homology"/>
<evidence type="ECO:0000256" key="4">
    <source>
        <dbReference type="RuleBase" id="RU004504"/>
    </source>
</evidence>
<accession>A0ABV3F9C5</accession>
<dbReference type="Proteomes" id="UP001551658">
    <property type="component" value="Unassembled WGS sequence"/>
</dbReference>